<feature type="region of interest" description="Disordered" evidence="7">
    <location>
        <begin position="563"/>
        <end position="584"/>
    </location>
</feature>
<dbReference type="Gene3D" id="1.10.10.10">
    <property type="entry name" value="Winged helix-like DNA-binding domain superfamily/Winged helix DNA-binding domain"/>
    <property type="match status" value="1"/>
</dbReference>
<evidence type="ECO:0000256" key="3">
    <source>
        <dbReference type="ARBA" id="ARBA00023015"/>
    </source>
</evidence>
<dbReference type="SUPFAM" id="SSF48452">
    <property type="entry name" value="TPR-like"/>
    <property type="match status" value="1"/>
</dbReference>
<evidence type="ECO:0000256" key="1">
    <source>
        <dbReference type="ARBA" id="ARBA00005820"/>
    </source>
</evidence>
<evidence type="ECO:0000256" key="2">
    <source>
        <dbReference type="ARBA" id="ARBA00023012"/>
    </source>
</evidence>
<evidence type="ECO:0000259" key="8">
    <source>
        <dbReference type="PROSITE" id="PS51755"/>
    </source>
</evidence>
<dbReference type="OrthoDB" id="4336084at2"/>
<feature type="domain" description="OmpR/PhoB-type" evidence="8">
    <location>
        <begin position="1"/>
        <end position="94"/>
    </location>
</feature>
<dbReference type="EMBL" id="LJGU01000114">
    <property type="protein sequence ID" value="OEV04095.1"/>
    <property type="molecule type" value="Genomic_DNA"/>
</dbReference>
<dbReference type="InterPro" id="IPR011990">
    <property type="entry name" value="TPR-like_helical_dom_sf"/>
</dbReference>
<evidence type="ECO:0000313" key="9">
    <source>
        <dbReference type="EMBL" id="OEV04095.1"/>
    </source>
</evidence>
<keyword evidence="5" id="KW-0804">Transcription</keyword>
<reference evidence="9 10" key="1">
    <citation type="journal article" date="2016" name="Front. Microbiol.">
        <title>Comparative Genomics Analysis of Streptomyces Species Reveals Their Adaptation to the Marine Environment and Their Diversity at the Genomic Level.</title>
        <authorList>
            <person name="Tian X."/>
            <person name="Zhang Z."/>
            <person name="Yang T."/>
            <person name="Chen M."/>
            <person name="Li J."/>
            <person name="Chen F."/>
            <person name="Yang J."/>
            <person name="Li W."/>
            <person name="Zhang B."/>
            <person name="Zhang Z."/>
            <person name="Wu J."/>
            <person name="Zhang C."/>
            <person name="Long L."/>
            <person name="Xiao J."/>
        </authorList>
    </citation>
    <scope>NUCLEOTIDE SEQUENCE [LARGE SCALE GENOMIC DNA]</scope>
    <source>
        <strain evidence="9 10">SCSIO 02100</strain>
    </source>
</reference>
<protein>
    <submittedName>
        <fullName evidence="9">AfsR family transcriptional regulator</fullName>
    </submittedName>
</protein>
<dbReference type="SUPFAM" id="SSF52540">
    <property type="entry name" value="P-loop containing nucleoside triphosphate hydrolases"/>
    <property type="match status" value="1"/>
</dbReference>
<dbReference type="GO" id="GO:0000160">
    <property type="term" value="P:phosphorelay signal transduction system"/>
    <property type="evidence" value="ECO:0007669"/>
    <property type="project" value="UniProtKB-KW"/>
</dbReference>
<dbReference type="Gene3D" id="3.40.50.300">
    <property type="entry name" value="P-loop containing nucleotide triphosphate hydrolases"/>
    <property type="match status" value="1"/>
</dbReference>
<comment type="similarity">
    <text evidence="1">Belongs to the AfsR/DnrI/RedD regulatory family.</text>
</comment>
<dbReference type="InterPro" id="IPR005158">
    <property type="entry name" value="BTAD"/>
</dbReference>
<dbReference type="CDD" id="cd15831">
    <property type="entry name" value="BTAD"/>
    <property type="match status" value="1"/>
</dbReference>
<dbReference type="Proteomes" id="UP000176101">
    <property type="component" value="Unassembled WGS sequence"/>
</dbReference>
<dbReference type="RefSeq" id="WP_070195837.1">
    <property type="nucleotide sequence ID" value="NZ_LJGU01000114.1"/>
</dbReference>
<dbReference type="PRINTS" id="PR00364">
    <property type="entry name" value="DISEASERSIST"/>
</dbReference>
<organism evidence="9 10">
    <name type="scientific">Streptomyces oceani</name>
    <dbReference type="NCBI Taxonomy" id="1075402"/>
    <lineage>
        <taxon>Bacteria</taxon>
        <taxon>Bacillati</taxon>
        <taxon>Actinomycetota</taxon>
        <taxon>Actinomycetes</taxon>
        <taxon>Kitasatosporales</taxon>
        <taxon>Streptomycetaceae</taxon>
        <taxon>Streptomyces</taxon>
    </lineage>
</organism>
<accession>A0A1E7KJK6</accession>
<dbReference type="InterPro" id="IPR001867">
    <property type="entry name" value="OmpR/PhoB-type_DNA-bd"/>
</dbReference>
<dbReference type="InterPro" id="IPR036388">
    <property type="entry name" value="WH-like_DNA-bd_sf"/>
</dbReference>
<dbReference type="Gene3D" id="1.25.40.10">
    <property type="entry name" value="Tetratricopeptide repeat domain"/>
    <property type="match status" value="1"/>
</dbReference>
<dbReference type="STRING" id="1075402.AN216_07640"/>
<dbReference type="GO" id="GO:0006355">
    <property type="term" value="P:regulation of DNA-templated transcription"/>
    <property type="evidence" value="ECO:0007669"/>
    <property type="project" value="InterPro"/>
</dbReference>
<name>A0A1E7KJK6_9ACTN</name>
<dbReference type="AlphaFoldDB" id="A0A1E7KJK6"/>
<feature type="region of interest" description="Disordered" evidence="7">
    <location>
        <begin position="262"/>
        <end position="291"/>
    </location>
</feature>
<sequence length="629" mass="67712">MRFHVLGPLSITDGRETVMLQPSKPTILLATVLLYANSVVAVGHLQRTIWGEQQPNTAKAALQTCVLRLRRLFGKYGMYETPIEAVPGGYRITADEHTLDLLGFRERVRAARELSGVDDGEAELYALKTALALWQGSLLANVPSEVLHRDEVPWLQEERLRTVERVADLQLGLGRCGEVPVELWGVTRMFPGHERFREQLIEALYRTGRQSEALAEYRRVKAYLLEEFGVDPSPSLQKLELAILRGEDLGGTGDAGSAQLVRLAPPGTEPAPRAVEPAPRDRYTEPDPADGAVSEVTEVPAFTGRQEQVAALLAWLAEGAGDGPALLTGAPGVGKTALASHVAQRARERHPGGTLLVRMVRADGTPRDPAALVREVRAVLDARAARTSLTSAARTLLLLDDVVDAEQARALLATVSDGTALVTSRRSLSGLVATHGGWVSRIGTFTDQESYELLRAALGDARVVAEPEAAHALAAHCGRHPLALRILTARLLTRPGLGLADAVGWLAEEPFARLSLPDDPRMSVRHVLEGALDRIGPELAGAFTHLAGLPANGFLAADVRRRPGRPEAGVTADTGTGTGTGTDADERVLEQLADAGLLEEGSPGPYRMHDLLRGYARWATDRTGTRQEV</sequence>
<dbReference type="PANTHER" id="PTHR35807:SF1">
    <property type="entry name" value="TRANSCRIPTIONAL REGULATOR REDD"/>
    <property type="match status" value="1"/>
</dbReference>
<dbReference type="InterPro" id="IPR027417">
    <property type="entry name" value="P-loop_NTPase"/>
</dbReference>
<keyword evidence="10" id="KW-1185">Reference proteome</keyword>
<dbReference type="SMART" id="SM00382">
    <property type="entry name" value="AAA"/>
    <property type="match status" value="1"/>
</dbReference>
<dbReference type="Pfam" id="PF03704">
    <property type="entry name" value="BTAD"/>
    <property type="match status" value="1"/>
</dbReference>
<dbReference type="PROSITE" id="PS51755">
    <property type="entry name" value="OMPR_PHOB"/>
    <property type="match status" value="1"/>
</dbReference>
<evidence type="ECO:0000256" key="7">
    <source>
        <dbReference type="SAM" id="MobiDB-lite"/>
    </source>
</evidence>
<dbReference type="InterPro" id="IPR051677">
    <property type="entry name" value="AfsR-DnrI-RedD_regulator"/>
</dbReference>
<dbReference type="PATRIC" id="fig|1075402.3.peg.4330"/>
<dbReference type="InterPro" id="IPR016032">
    <property type="entry name" value="Sig_transdc_resp-reg_C-effctor"/>
</dbReference>
<keyword evidence="3" id="KW-0805">Transcription regulation</keyword>
<evidence type="ECO:0000256" key="6">
    <source>
        <dbReference type="PROSITE-ProRule" id="PRU01091"/>
    </source>
</evidence>
<evidence type="ECO:0000256" key="5">
    <source>
        <dbReference type="ARBA" id="ARBA00023163"/>
    </source>
</evidence>
<dbReference type="SMART" id="SM01043">
    <property type="entry name" value="BTAD"/>
    <property type="match status" value="1"/>
</dbReference>
<dbReference type="GO" id="GO:0003677">
    <property type="term" value="F:DNA binding"/>
    <property type="evidence" value="ECO:0007669"/>
    <property type="project" value="UniProtKB-UniRule"/>
</dbReference>
<evidence type="ECO:0000313" key="10">
    <source>
        <dbReference type="Proteomes" id="UP000176101"/>
    </source>
</evidence>
<keyword evidence="2" id="KW-0902">Two-component regulatory system</keyword>
<comment type="caution">
    <text evidence="9">The sequence shown here is derived from an EMBL/GenBank/DDBJ whole genome shotgun (WGS) entry which is preliminary data.</text>
</comment>
<dbReference type="SUPFAM" id="SSF46894">
    <property type="entry name" value="C-terminal effector domain of the bipartite response regulators"/>
    <property type="match status" value="1"/>
</dbReference>
<evidence type="ECO:0000256" key="4">
    <source>
        <dbReference type="ARBA" id="ARBA00023125"/>
    </source>
</evidence>
<keyword evidence="4 6" id="KW-0238">DNA-binding</keyword>
<dbReference type="SMART" id="SM00862">
    <property type="entry name" value="Trans_reg_C"/>
    <property type="match status" value="1"/>
</dbReference>
<feature type="DNA-binding region" description="OmpR/PhoB-type" evidence="6">
    <location>
        <begin position="1"/>
        <end position="94"/>
    </location>
</feature>
<gene>
    <name evidence="9" type="ORF">AN216_07640</name>
</gene>
<dbReference type="PANTHER" id="PTHR35807">
    <property type="entry name" value="TRANSCRIPTIONAL REGULATOR REDD-RELATED"/>
    <property type="match status" value="1"/>
</dbReference>
<dbReference type="InterPro" id="IPR003593">
    <property type="entry name" value="AAA+_ATPase"/>
</dbReference>
<proteinExistence type="inferred from homology"/>